<feature type="transmembrane region" description="Helical" evidence="1">
    <location>
        <begin position="152"/>
        <end position="169"/>
    </location>
</feature>
<evidence type="ECO:0000259" key="2">
    <source>
        <dbReference type="Pfam" id="PF01757"/>
    </source>
</evidence>
<keyword evidence="4" id="KW-0378">Hydrolase</keyword>
<feature type="transmembrane region" description="Helical" evidence="1">
    <location>
        <begin position="299"/>
        <end position="321"/>
    </location>
</feature>
<feature type="transmembrane region" description="Helical" evidence="1">
    <location>
        <begin position="37"/>
        <end position="58"/>
    </location>
</feature>
<protein>
    <submittedName>
        <fullName evidence="4">Peptidoglycan/LPS O-acetylase OafA/YrhL, contains acyltransferase and SGNH-hydrolase domains</fullName>
    </submittedName>
</protein>
<dbReference type="GO" id="GO:0016787">
    <property type="term" value="F:hydrolase activity"/>
    <property type="evidence" value="ECO:0007669"/>
    <property type="project" value="UniProtKB-KW"/>
</dbReference>
<dbReference type="GO" id="GO:0016747">
    <property type="term" value="F:acyltransferase activity, transferring groups other than amino-acyl groups"/>
    <property type="evidence" value="ECO:0007669"/>
    <property type="project" value="InterPro"/>
</dbReference>
<dbReference type="GO" id="GO:0016020">
    <property type="term" value="C:membrane"/>
    <property type="evidence" value="ECO:0007669"/>
    <property type="project" value="TreeGrafter"/>
</dbReference>
<feature type="transmembrane region" description="Helical" evidence="1">
    <location>
        <begin position="79"/>
        <end position="99"/>
    </location>
</feature>
<dbReference type="Pfam" id="PF01757">
    <property type="entry name" value="Acyl_transf_3"/>
    <property type="match status" value="1"/>
</dbReference>
<dbReference type="RefSeq" id="WP_172806318.1">
    <property type="nucleotide sequence ID" value="NZ_LT796768.1"/>
</dbReference>
<keyword evidence="1" id="KW-0472">Membrane</keyword>
<feature type="domain" description="Acyltransferase 3" evidence="2">
    <location>
        <begin position="12"/>
        <end position="344"/>
    </location>
</feature>
<keyword evidence="1" id="KW-1133">Transmembrane helix</keyword>
<dbReference type="InterPro" id="IPR043968">
    <property type="entry name" value="SGNH"/>
</dbReference>
<keyword evidence="4" id="KW-0012">Acyltransferase</keyword>
<sequence length="689" mass="75824">MPASPPSDRFRAEISALRACAVLLVVIYHLWPGRLPGGYIGVDVFFVISGFLITGHLLRESADTGRIDLARFWARRARRLLPAAYLVLAVSALAVWLWMPLVTWSQNFKEIVASALYVQNWALAADSVNYLAAENDPTTVQHYWTLSIEEQFYLVWPLLVILATVLAVRTGRSRKLMVALVLGTATVASLAYSLWITQANPPAAYFVTPARAWQFGAGALLALAMGSATVRRGGRTALLSWAGFLTLAWCGLSYDDSTPFPGTAAIVPVVATLAVIWAGEPRGVLSPTPLMRWRPTHTLGEISYSMYLWHWPPIVILPFVLGHELGLGPRVGILVFTIVAAWATKRWVEDPIRFTHRFGLRKPAITGLATLLGATALVGVSLAGHQTAAAAQERAVAVAEKLVEEAPDCFGAASRDAENPCHNPELDDQLIPSPEAVVNDYEKEYPSCFGGVHDTELNDCTFGDLEDDSLPHVTLVGDSHARSFLPTLVRMADQKLITLSAQLRSSCSWTRDEPDHDDPLRVSTCQEFKANLQEWLLDRTDSTDLVLTTGYARMLSGSNEERVESMEAVWRPVLDRGVEVVAIRDNPRLPRAPQKCLAQLESISPDACEFSRDEALSHFDAFAAAGREVDGAQTLDLSDLYCDDETCPSIIGGVNVYRDITHLSVTYVRTMTPYVYRRLVDMNALPRPS</sequence>
<dbReference type="InterPro" id="IPR002656">
    <property type="entry name" value="Acyl_transf_3_dom"/>
</dbReference>
<evidence type="ECO:0000313" key="4">
    <source>
        <dbReference type="EMBL" id="SKB08096.1"/>
    </source>
</evidence>
<feature type="transmembrane region" description="Helical" evidence="1">
    <location>
        <begin position="365"/>
        <end position="384"/>
    </location>
</feature>
<gene>
    <name evidence="4" type="ORF">SAMN06295964_2000</name>
</gene>
<dbReference type="AlphaFoldDB" id="A0A1T4Z2B6"/>
<reference evidence="5" key="1">
    <citation type="submission" date="2017-02" db="EMBL/GenBank/DDBJ databases">
        <authorList>
            <person name="Varghese N."/>
            <person name="Submissions S."/>
        </authorList>
    </citation>
    <scope>NUCLEOTIDE SEQUENCE [LARGE SCALE GENOMIC DNA]</scope>
    <source>
        <strain evidence="5">9H-4</strain>
    </source>
</reference>
<accession>A0A1T4Z2B6</accession>
<dbReference type="Proteomes" id="UP000191040">
    <property type="component" value="Chromosome I"/>
</dbReference>
<evidence type="ECO:0000256" key="1">
    <source>
        <dbReference type="SAM" id="Phobius"/>
    </source>
</evidence>
<evidence type="ECO:0000259" key="3">
    <source>
        <dbReference type="Pfam" id="PF19040"/>
    </source>
</evidence>
<keyword evidence="5" id="KW-1185">Reference proteome</keyword>
<dbReference type="PANTHER" id="PTHR23028:SF53">
    <property type="entry name" value="ACYL_TRANSF_3 DOMAIN-CONTAINING PROTEIN"/>
    <property type="match status" value="1"/>
</dbReference>
<keyword evidence="4" id="KW-0808">Transferase</keyword>
<organism evidence="4 5">
    <name type="scientific">Aeromicrobium choanae</name>
    <dbReference type="NCBI Taxonomy" id="1736691"/>
    <lineage>
        <taxon>Bacteria</taxon>
        <taxon>Bacillati</taxon>
        <taxon>Actinomycetota</taxon>
        <taxon>Actinomycetes</taxon>
        <taxon>Propionibacteriales</taxon>
        <taxon>Nocardioidaceae</taxon>
        <taxon>Aeromicrobium</taxon>
    </lineage>
</organism>
<dbReference type="PANTHER" id="PTHR23028">
    <property type="entry name" value="ACETYLTRANSFERASE"/>
    <property type="match status" value="1"/>
</dbReference>
<dbReference type="Pfam" id="PF19040">
    <property type="entry name" value="SGNH"/>
    <property type="match status" value="1"/>
</dbReference>
<proteinExistence type="predicted"/>
<feature type="transmembrane region" description="Helical" evidence="1">
    <location>
        <begin position="203"/>
        <end position="224"/>
    </location>
</feature>
<feature type="transmembrane region" description="Helical" evidence="1">
    <location>
        <begin position="236"/>
        <end position="254"/>
    </location>
</feature>
<keyword evidence="1" id="KW-0812">Transmembrane</keyword>
<dbReference type="InterPro" id="IPR050879">
    <property type="entry name" value="Acyltransferase_3"/>
</dbReference>
<dbReference type="EMBL" id="LT796768">
    <property type="protein sequence ID" value="SKB08096.1"/>
    <property type="molecule type" value="Genomic_DNA"/>
</dbReference>
<dbReference type="GO" id="GO:0009103">
    <property type="term" value="P:lipopolysaccharide biosynthetic process"/>
    <property type="evidence" value="ECO:0007669"/>
    <property type="project" value="TreeGrafter"/>
</dbReference>
<feature type="transmembrane region" description="Helical" evidence="1">
    <location>
        <begin position="260"/>
        <end position="278"/>
    </location>
</feature>
<name>A0A1T4Z2B6_9ACTN</name>
<feature type="domain" description="SGNH" evidence="3">
    <location>
        <begin position="456"/>
        <end position="674"/>
    </location>
</feature>
<feature type="transmembrane region" description="Helical" evidence="1">
    <location>
        <begin position="327"/>
        <end position="344"/>
    </location>
</feature>
<feature type="transmembrane region" description="Helical" evidence="1">
    <location>
        <begin position="176"/>
        <end position="197"/>
    </location>
</feature>
<evidence type="ECO:0000313" key="5">
    <source>
        <dbReference type="Proteomes" id="UP000191040"/>
    </source>
</evidence>